<sequence length="280" mass="32545">MRNVLPTSELCHKWANMEQESGRTSTGTLFFNRNTIYSYGDHFAIAKHIVNEQGQRAVLFTLRSYSNTTAKHIRSVWMSCKNDDIIRCANPTGSHEVNFKYWFNCAEQMATNLKKARKPEKYINFLDNIKQTASKYAEFFGIEIPETLKAVLSIKDKAEYLQYESKAIEFAKLEQARKLKEQKAKFKEDIKKWFNCETSRLYTTYKYDFLRINDNRIETTQAVQIPLELGKRLYQSIKNGSLSVGDKVLNYSVNEIGKEIKIGCHTFKQSYLLKFGSQLA</sequence>
<name>A0A6J7X8E8_9CAUD</name>
<dbReference type="EMBL" id="LR798352">
    <property type="protein sequence ID" value="CAB5226137.1"/>
    <property type="molecule type" value="Genomic_DNA"/>
</dbReference>
<proteinExistence type="predicted"/>
<evidence type="ECO:0000313" key="1">
    <source>
        <dbReference type="EMBL" id="CAB5226137.1"/>
    </source>
</evidence>
<protein>
    <submittedName>
        <fullName evidence="1">Uncharacterized protein</fullName>
    </submittedName>
</protein>
<gene>
    <name evidence="1" type="ORF">UFOVP753_54</name>
</gene>
<reference evidence="1" key="1">
    <citation type="submission" date="2020-05" db="EMBL/GenBank/DDBJ databases">
        <authorList>
            <person name="Chiriac C."/>
            <person name="Salcher M."/>
            <person name="Ghai R."/>
            <person name="Kavagutti S V."/>
        </authorList>
    </citation>
    <scope>NUCLEOTIDE SEQUENCE</scope>
</reference>
<accession>A0A6J7X8E8</accession>
<organism evidence="1">
    <name type="scientific">uncultured Caudovirales phage</name>
    <dbReference type="NCBI Taxonomy" id="2100421"/>
    <lineage>
        <taxon>Viruses</taxon>
        <taxon>Duplodnaviria</taxon>
        <taxon>Heunggongvirae</taxon>
        <taxon>Uroviricota</taxon>
        <taxon>Caudoviricetes</taxon>
        <taxon>Peduoviridae</taxon>
        <taxon>Maltschvirus</taxon>
        <taxon>Maltschvirus maltsch</taxon>
    </lineage>
</organism>